<accession>A0A1V5ZQM4</accession>
<name>A0A1V5ZQM4_9BACT</name>
<evidence type="ECO:0000313" key="1">
    <source>
        <dbReference type="EMBL" id="OQB42368.1"/>
    </source>
</evidence>
<dbReference type="AlphaFoldDB" id="A0A1V5ZQM4"/>
<dbReference type="EMBL" id="MWDB01000003">
    <property type="protein sequence ID" value="OQB42368.1"/>
    <property type="molecule type" value="Genomic_DNA"/>
</dbReference>
<reference evidence="1" key="1">
    <citation type="submission" date="2017-02" db="EMBL/GenBank/DDBJ databases">
        <title>Delving into the versatile metabolic prowess of the omnipresent phylum Bacteroidetes.</title>
        <authorList>
            <person name="Nobu M.K."/>
            <person name="Mei R."/>
            <person name="Narihiro T."/>
            <person name="Kuroda K."/>
            <person name="Liu W.-T."/>
        </authorList>
    </citation>
    <scope>NUCLEOTIDE SEQUENCE</scope>
    <source>
        <strain evidence="1">ADurb.Bin160</strain>
    </source>
</reference>
<gene>
    <name evidence="1" type="ORF">BWY04_00247</name>
</gene>
<dbReference type="Proteomes" id="UP000485621">
    <property type="component" value="Unassembled WGS sequence"/>
</dbReference>
<sequence length="164" mass="18180">MFSIPILSLSIFVTNRSSHTVIILSPSFVFNSFHPSKSSSAIPSSIDIIGYFAHRSWYKFTNSLADKVFPSPDNSYFPSLKNSEEATSSANLIFHVYPAFSIASTITCKASSLLHRFGAKPHSSPTEVARPFAFKIAFKLWKISVHRFNHSLKFGAETGTIINS</sequence>
<comment type="caution">
    <text evidence="1">The sequence shown here is derived from an EMBL/GenBank/DDBJ whole genome shotgun (WGS) entry which is preliminary data.</text>
</comment>
<proteinExistence type="predicted"/>
<organism evidence="1">
    <name type="scientific">candidate division CPR1 bacterium ADurb.Bin160</name>
    <dbReference type="NCBI Taxonomy" id="1852826"/>
    <lineage>
        <taxon>Bacteria</taxon>
        <taxon>candidate division CPR1</taxon>
    </lineage>
</organism>
<protein>
    <submittedName>
        <fullName evidence="1">Uncharacterized protein</fullName>
    </submittedName>
</protein>